<keyword evidence="2" id="KW-1185">Reference proteome</keyword>
<evidence type="ECO:0000313" key="1">
    <source>
        <dbReference type="EMBL" id="OXV06989.1"/>
    </source>
</evidence>
<comment type="caution">
    <text evidence="1">The sequence shown here is derived from an EMBL/GenBank/DDBJ whole genome shotgun (WGS) entry which is preliminary data.</text>
</comment>
<organism evidence="1 2">
    <name type="scientific">Elaphomyces granulatus</name>
    <dbReference type="NCBI Taxonomy" id="519963"/>
    <lineage>
        <taxon>Eukaryota</taxon>
        <taxon>Fungi</taxon>
        <taxon>Dikarya</taxon>
        <taxon>Ascomycota</taxon>
        <taxon>Pezizomycotina</taxon>
        <taxon>Eurotiomycetes</taxon>
        <taxon>Eurotiomycetidae</taxon>
        <taxon>Eurotiales</taxon>
        <taxon>Elaphomycetaceae</taxon>
        <taxon>Elaphomyces</taxon>
    </lineage>
</organism>
<evidence type="ECO:0000313" key="2">
    <source>
        <dbReference type="Proteomes" id="UP000243515"/>
    </source>
</evidence>
<name>A0A232LS75_9EURO</name>
<proteinExistence type="predicted"/>
<protein>
    <submittedName>
        <fullName evidence="1">Uncharacterized protein</fullName>
    </submittedName>
</protein>
<sequence length="49" mass="5266">MISTSNLATGGYDAMQVLRKSSMWKIAYGYLIFHPDGQLSSSSGGSGYM</sequence>
<accession>A0A232LS75</accession>
<dbReference type="AlphaFoldDB" id="A0A232LS75"/>
<dbReference type="Proteomes" id="UP000243515">
    <property type="component" value="Unassembled WGS sequence"/>
</dbReference>
<reference evidence="1 2" key="1">
    <citation type="journal article" date="2015" name="Environ. Microbiol.">
        <title>Metagenome sequence of Elaphomyces granulatus from sporocarp tissue reveals Ascomycota ectomycorrhizal fingerprints of genome expansion and a Proteobacteria-rich microbiome.</title>
        <authorList>
            <person name="Quandt C.A."/>
            <person name="Kohler A."/>
            <person name="Hesse C.N."/>
            <person name="Sharpton T.J."/>
            <person name="Martin F."/>
            <person name="Spatafora J.W."/>
        </authorList>
    </citation>
    <scope>NUCLEOTIDE SEQUENCE [LARGE SCALE GENOMIC DNA]</scope>
    <source>
        <strain evidence="1 2">OSC145934</strain>
    </source>
</reference>
<gene>
    <name evidence="1" type="ORF">Egran_05244</name>
</gene>
<dbReference type="EMBL" id="NPHW01005223">
    <property type="protein sequence ID" value="OXV06989.1"/>
    <property type="molecule type" value="Genomic_DNA"/>
</dbReference>